<dbReference type="RefSeq" id="WP_180909314.1">
    <property type="nucleotide sequence ID" value="NZ_CAIJDP010000071.1"/>
</dbReference>
<feature type="transmembrane region" description="Helical" evidence="1">
    <location>
        <begin position="200"/>
        <end position="221"/>
    </location>
</feature>
<gene>
    <name evidence="2" type="ORF">FLAT13_02849</name>
</gene>
<dbReference type="EMBL" id="CAIJDP010000071">
    <property type="protein sequence ID" value="CAD0005572.1"/>
    <property type="molecule type" value="Genomic_DNA"/>
</dbReference>
<protein>
    <submittedName>
        <fullName evidence="2">Uncharacterized protein</fullName>
    </submittedName>
</protein>
<keyword evidence="1" id="KW-0812">Transmembrane</keyword>
<comment type="caution">
    <text evidence="2">The sequence shown here is derived from an EMBL/GenBank/DDBJ whole genome shotgun (WGS) entry which is preliminary data.</text>
</comment>
<keyword evidence="1" id="KW-0472">Membrane</keyword>
<sequence length="241" mass="27158">MNKLQKIARRIIKISFDFSVSIIEHFNDMELYNQKVSELRGLENGMLGKEIADCLDDHKLTLVPNYESHDLKHVLLDYKMTEEDEIRMQAFMLGNGNYTIPCFAILGFGTILLPDMWSTFYQDYKKGRKSIPISSWKIEDYSKSNINELRLKLNKSKIEKQPVICLKSVAKLGAFASIITGIFGMLFCIPFLFSSNLADLVGAGFPFVGGAILMVGGLFTLSNLSRTEKNQLVTATTDFGN</sequence>
<dbReference type="Proteomes" id="UP000530060">
    <property type="component" value="Unassembled WGS sequence"/>
</dbReference>
<name>A0A6V6Z3R6_9FLAO</name>
<evidence type="ECO:0000313" key="3">
    <source>
        <dbReference type="Proteomes" id="UP000530060"/>
    </source>
</evidence>
<keyword evidence="3" id="KW-1185">Reference proteome</keyword>
<accession>A0A6V6Z3R6</accession>
<dbReference type="AlphaFoldDB" id="A0A6V6Z3R6"/>
<proteinExistence type="predicted"/>
<feature type="transmembrane region" description="Helical" evidence="1">
    <location>
        <begin position="172"/>
        <end position="194"/>
    </location>
</feature>
<reference evidence="2 3" key="1">
    <citation type="submission" date="2020-06" db="EMBL/GenBank/DDBJ databases">
        <authorList>
            <person name="Criscuolo A."/>
        </authorList>
    </citation>
    <scope>NUCLEOTIDE SEQUENCE [LARGE SCALE GENOMIC DNA]</scope>
    <source>
        <strain evidence="3">CIP 111411</strain>
    </source>
</reference>
<evidence type="ECO:0000256" key="1">
    <source>
        <dbReference type="SAM" id="Phobius"/>
    </source>
</evidence>
<organism evidence="2 3">
    <name type="scientific">Flavobacterium salmonis</name>
    <dbReference type="NCBI Taxonomy" id="2654844"/>
    <lineage>
        <taxon>Bacteria</taxon>
        <taxon>Pseudomonadati</taxon>
        <taxon>Bacteroidota</taxon>
        <taxon>Flavobacteriia</taxon>
        <taxon>Flavobacteriales</taxon>
        <taxon>Flavobacteriaceae</taxon>
        <taxon>Flavobacterium</taxon>
    </lineage>
</organism>
<keyword evidence="1" id="KW-1133">Transmembrane helix</keyword>
<evidence type="ECO:0000313" key="2">
    <source>
        <dbReference type="EMBL" id="CAD0005572.1"/>
    </source>
</evidence>